<dbReference type="InterPro" id="IPR001647">
    <property type="entry name" value="HTH_TetR"/>
</dbReference>
<evidence type="ECO:0000256" key="1">
    <source>
        <dbReference type="ARBA" id="ARBA00023125"/>
    </source>
</evidence>
<sequence length="203" mass="23014">MNSPLAVEKRDKIVESALKLFEQKGYHSTKVSDIVKDAGMAQGTFYLYFKGKEDLFRCVAEECLKEIVVALEPKSLDPCELHNDKMHDRLIRETLTIYYHNRTILNILKRHGAASPEIADISKQFYGNVCEVVKGIFKHFNVYPGYTEEQLDMTAYAEIGMVELVAYQWFIEKGYGLEKIDPLAEVLVGINVNALPKMDVSGG</sequence>
<feature type="DNA-binding region" description="H-T-H motif" evidence="2">
    <location>
        <begin position="30"/>
        <end position="49"/>
    </location>
</feature>
<reference evidence="5" key="1">
    <citation type="submission" date="2016-10" db="EMBL/GenBank/DDBJ databases">
        <authorList>
            <person name="Varghese N."/>
            <person name="Submissions S."/>
        </authorList>
    </citation>
    <scope>NUCLEOTIDE SEQUENCE [LARGE SCALE GENOMIC DNA]</scope>
    <source>
        <strain evidence="5">CGMCC 1.8946</strain>
    </source>
</reference>
<dbReference type="SUPFAM" id="SSF46689">
    <property type="entry name" value="Homeodomain-like"/>
    <property type="match status" value="1"/>
</dbReference>
<dbReference type="GO" id="GO:0003677">
    <property type="term" value="F:DNA binding"/>
    <property type="evidence" value="ECO:0007669"/>
    <property type="project" value="UniProtKB-UniRule"/>
</dbReference>
<dbReference type="PANTHER" id="PTHR43479">
    <property type="entry name" value="ACREF/ENVCD OPERON REPRESSOR-RELATED"/>
    <property type="match status" value="1"/>
</dbReference>
<evidence type="ECO:0000313" key="4">
    <source>
        <dbReference type="EMBL" id="SCW54778.1"/>
    </source>
</evidence>
<gene>
    <name evidence="4" type="ORF">SAMN04487970_101494</name>
</gene>
<dbReference type="InterPro" id="IPR050624">
    <property type="entry name" value="HTH-type_Tx_Regulator"/>
</dbReference>
<name>A0A1G4RD53_9BACL</name>
<dbReference type="RefSeq" id="WP_245719634.1">
    <property type="nucleotide sequence ID" value="NZ_FMTT01000014.1"/>
</dbReference>
<proteinExistence type="predicted"/>
<accession>A0A1G4RD53</accession>
<dbReference type="InterPro" id="IPR009057">
    <property type="entry name" value="Homeodomain-like_sf"/>
</dbReference>
<feature type="domain" description="HTH tetR-type" evidence="3">
    <location>
        <begin position="7"/>
        <end position="67"/>
    </location>
</feature>
<protein>
    <submittedName>
        <fullName evidence="4">Transcriptional regulator, TetR family</fullName>
    </submittedName>
</protein>
<dbReference type="SUPFAM" id="SSF48498">
    <property type="entry name" value="Tetracyclin repressor-like, C-terminal domain"/>
    <property type="match status" value="1"/>
</dbReference>
<organism evidence="4 5">
    <name type="scientific">Paenibacillus tianmuensis</name>
    <dbReference type="NCBI Taxonomy" id="624147"/>
    <lineage>
        <taxon>Bacteria</taxon>
        <taxon>Bacillati</taxon>
        <taxon>Bacillota</taxon>
        <taxon>Bacilli</taxon>
        <taxon>Bacillales</taxon>
        <taxon>Paenibacillaceae</taxon>
        <taxon>Paenibacillus</taxon>
    </lineage>
</organism>
<dbReference type="InterPro" id="IPR036271">
    <property type="entry name" value="Tet_transcr_reg_TetR-rel_C_sf"/>
</dbReference>
<evidence type="ECO:0000256" key="2">
    <source>
        <dbReference type="PROSITE-ProRule" id="PRU00335"/>
    </source>
</evidence>
<dbReference type="Pfam" id="PF00440">
    <property type="entry name" value="TetR_N"/>
    <property type="match status" value="1"/>
</dbReference>
<keyword evidence="5" id="KW-1185">Reference proteome</keyword>
<dbReference type="Proteomes" id="UP000198601">
    <property type="component" value="Unassembled WGS sequence"/>
</dbReference>
<dbReference type="PRINTS" id="PR00455">
    <property type="entry name" value="HTHTETR"/>
</dbReference>
<dbReference type="PANTHER" id="PTHR43479:SF11">
    <property type="entry name" value="ACREF_ENVCD OPERON REPRESSOR-RELATED"/>
    <property type="match status" value="1"/>
</dbReference>
<evidence type="ECO:0000259" key="3">
    <source>
        <dbReference type="PROSITE" id="PS50977"/>
    </source>
</evidence>
<dbReference type="STRING" id="624147.SAMN04487970_101494"/>
<dbReference type="PROSITE" id="PS50977">
    <property type="entry name" value="HTH_TETR_2"/>
    <property type="match status" value="1"/>
</dbReference>
<evidence type="ECO:0000313" key="5">
    <source>
        <dbReference type="Proteomes" id="UP000198601"/>
    </source>
</evidence>
<keyword evidence="1 2" id="KW-0238">DNA-binding</keyword>
<dbReference type="EMBL" id="FMTT01000014">
    <property type="protein sequence ID" value="SCW54778.1"/>
    <property type="molecule type" value="Genomic_DNA"/>
</dbReference>
<dbReference type="AlphaFoldDB" id="A0A1G4RD53"/>
<dbReference type="Gene3D" id="1.10.357.10">
    <property type="entry name" value="Tetracycline Repressor, domain 2"/>
    <property type="match status" value="1"/>
</dbReference>